<keyword evidence="3" id="KW-1185">Reference proteome</keyword>
<organism evidence="2 3">
    <name type="scientific">Flavobacterium stagni</name>
    <dbReference type="NCBI Taxonomy" id="2506421"/>
    <lineage>
        <taxon>Bacteria</taxon>
        <taxon>Pseudomonadati</taxon>
        <taxon>Bacteroidota</taxon>
        <taxon>Flavobacteriia</taxon>
        <taxon>Flavobacteriales</taxon>
        <taxon>Flavobacteriaceae</taxon>
        <taxon>Flavobacterium</taxon>
    </lineage>
</organism>
<feature type="transmembrane region" description="Helical" evidence="1">
    <location>
        <begin position="67"/>
        <end position="92"/>
    </location>
</feature>
<dbReference type="Pfam" id="PF13858">
    <property type="entry name" value="DUF4199"/>
    <property type="match status" value="1"/>
</dbReference>
<gene>
    <name evidence="2" type="ORF">EQG61_13075</name>
</gene>
<feature type="transmembrane region" description="Helical" evidence="1">
    <location>
        <begin position="7"/>
        <end position="28"/>
    </location>
</feature>
<dbReference type="EMBL" id="SBKN01000009">
    <property type="protein sequence ID" value="RXR20345.1"/>
    <property type="molecule type" value="Genomic_DNA"/>
</dbReference>
<evidence type="ECO:0000256" key="1">
    <source>
        <dbReference type="SAM" id="Phobius"/>
    </source>
</evidence>
<feature type="transmembrane region" description="Helical" evidence="1">
    <location>
        <begin position="141"/>
        <end position="166"/>
    </location>
</feature>
<keyword evidence="1" id="KW-0472">Membrane</keyword>
<dbReference type="InterPro" id="IPR025250">
    <property type="entry name" value="DUF4199"/>
</dbReference>
<dbReference type="AlphaFoldDB" id="A0A4Q1K4S6"/>
<comment type="caution">
    <text evidence="2">The sequence shown here is derived from an EMBL/GenBank/DDBJ whole genome shotgun (WGS) entry which is preliminary data.</text>
</comment>
<reference evidence="3" key="1">
    <citation type="submission" date="2019-01" db="EMBL/GenBank/DDBJ databases">
        <title>Cytophagaceae bacterium strain CAR-16.</title>
        <authorList>
            <person name="Chen W.-M."/>
        </authorList>
    </citation>
    <scope>NUCLEOTIDE SEQUENCE [LARGE SCALE GENOMIC DNA]</scope>
    <source>
        <strain evidence="3">WWJ-16</strain>
    </source>
</reference>
<keyword evidence="1" id="KW-0812">Transmembrane</keyword>
<name>A0A4Q1K4S6_9FLAO</name>
<dbReference type="OrthoDB" id="6384283at2"/>
<evidence type="ECO:0000313" key="3">
    <source>
        <dbReference type="Proteomes" id="UP000289857"/>
    </source>
</evidence>
<proteinExistence type="predicted"/>
<sequence>MKSIIYKYSAIAAVIIVLFMIASTVLFIKMDNEPLSLTLGFAGMLVGFATIFLALEKYKKANGGVLTFVDGLKIGAIIALIGSLSYTVVWMIEFQFVFPDFMEKFAAKQIEQLNASNLDPAVLAEQIKKMQEMAENYKNPFYRFGMTLMEILPIGIIITLLAAIILRKKAN</sequence>
<dbReference type="Proteomes" id="UP000289857">
    <property type="component" value="Unassembled WGS sequence"/>
</dbReference>
<feature type="transmembrane region" description="Helical" evidence="1">
    <location>
        <begin position="34"/>
        <end position="55"/>
    </location>
</feature>
<keyword evidence="1" id="KW-1133">Transmembrane helix</keyword>
<protein>
    <submittedName>
        <fullName evidence="2">DUF4199 domain-containing protein</fullName>
    </submittedName>
</protein>
<evidence type="ECO:0000313" key="2">
    <source>
        <dbReference type="EMBL" id="RXR20345.1"/>
    </source>
</evidence>
<dbReference type="RefSeq" id="WP_129462396.1">
    <property type="nucleotide sequence ID" value="NZ_SBKN01000009.1"/>
</dbReference>
<accession>A0A4Q1K4S6</accession>